<evidence type="ECO:0000259" key="9">
    <source>
        <dbReference type="Pfam" id="PF13614"/>
    </source>
</evidence>
<dbReference type="AlphaFoldDB" id="A0A1J5QXQ7"/>
<dbReference type="Pfam" id="PF13614">
    <property type="entry name" value="AAA_31"/>
    <property type="match status" value="1"/>
</dbReference>
<name>A0A1J5QXQ7_9ZZZZ</name>
<dbReference type="InterPro" id="IPR027417">
    <property type="entry name" value="P-loop_NTPase"/>
</dbReference>
<keyword evidence="5 10" id="KW-0418">Kinase</keyword>
<evidence type="ECO:0000256" key="8">
    <source>
        <dbReference type="ARBA" id="ARBA00051245"/>
    </source>
</evidence>
<dbReference type="EC" id="2.7.10.2" evidence="2"/>
<evidence type="ECO:0000313" key="10">
    <source>
        <dbReference type="EMBL" id="OIQ82243.1"/>
    </source>
</evidence>
<reference evidence="10" key="1">
    <citation type="submission" date="2016-10" db="EMBL/GenBank/DDBJ databases">
        <title>Sequence of Gallionella enrichment culture.</title>
        <authorList>
            <person name="Poehlein A."/>
            <person name="Muehling M."/>
            <person name="Daniel R."/>
        </authorList>
    </citation>
    <scope>NUCLEOTIDE SEQUENCE</scope>
</reference>
<sequence length="299" mass="32002">MSTIEQASKRLEELRKAGVDMPWIRDADSAALSAVQPAALVDALHDSAPAPAPLMPPKHHADIDLAGLQQAGYLVPDAPRSRLLDEFRGVKRPLLGNALGNKPAGAVERGNLIMITSSLPGEGKTFTSVNLAMSMAMELNHSVLLVDADTARMAAAQRLGLQGSRRGLIDLLLDPTLDLSDVELSTNVDKLTFLPAGTRNERATEIFSSQSMVDLLNRLAAHGQDRIVIFDSPPLLPSAEARALAPQMGQVVLIVHAGKTQQGSVQQSLSILEENPVVMSLLNQSRTPSSASPYGYYSY</sequence>
<dbReference type="CDD" id="cd05387">
    <property type="entry name" value="BY-kinase"/>
    <property type="match status" value="1"/>
</dbReference>
<accession>A0A1J5QXQ7</accession>
<dbReference type="SUPFAM" id="SSF52540">
    <property type="entry name" value="P-loop containing nucleoside triphosphate hydrolases"/>
    <property type="match status" value="1"/>
</dbReference>
<protein>
    <recommendedName>
        <fullName evidence="2">non-specific protein-tyrosine kinase</fullName>
        <ecNumber evidence="2">2.7.10.2</ecNumber>
    </recommendedName>
</protein>
<proteinExistence type="inferred from homology"/>
<keyword evidence="3 10" id="KW-0808">Transferase</keyword>
<organism evidence="10">
    <name type="scientific">mine drainage metagenome</name>
    <dbReference type="NCBI Taxonomy" id="410659"/>
    <lineage>
        <taxon>unclassified sequences</taxon>
        <taxon>metagenomes</taxon>
        <taxon>ecological metagenomes</taxon>
    </lineage>
</organism>
<evidence type="ECO:0000256" key="2">
    <source>
        <dbReference type="ARBA" id="ARBA00011903"/>
    </source>
</evidence>
<comment type="caution">
    <text evidence="10">The sequence shown here is derived from an EMBL/GenBank/DDBJ whole genome shotgun (WGS) entry which is preliminary data.</text>
</comment>
<dbReference type="GO" id="GO:0004713">
    <property type="term" value="F:protein tyrosine kinase activity"/>
    <property type="evidence" value="ECO:0007669"/>
    <property type="project" value="TreeGrafter"/>
</dbReference>
<keyword evidence="7" id="KW-0829">Tyrosine-protein kinase</keyword>
<dbReference type="Gene3D" id="3.40.50.300">
    <property type="entry name" value="P-loop containing nucleotide triphosphate hydrolases"/>
    <property type="match status" value="1"/>
</dbReference>
<gene>
    <name evidence="10" type="primary">wzc_1</name>
    <name evidence="10" type="ORF">GALL_359770</name>
</gene>
<dbReference type="EMBL" id="MLJW01000826">
    <property type="protein sequence ID" value="OIQ82243.1"/>
    <property type="molecule type" value="Genomic_DNA"/>
</dbReference>
<dbReference type="InterPro" id="IPR050445">
    <property type="entry name" value="Bact_polysacc_biosynth/exp"/>
</dbReference>
<evidence type="ECO:0000256" key="3">
    <source>
        <dbReference type="ARBA" id="ARBA00022679"/>
    </source>
</evidence>
<evidence type="ECO:0000256" key="6">
    <source>
        <dbReference type="ARBA" id="ARBA00022840"/>
    </source>
</evidence>
<feature type="domain" description="AAA" evidence="9">
    <location>
        <begin position="113"/>
        <end position="245"/>
    </location>
</feature>
<evidence type="ECO:0000256" key="7">
    <source>
        <dbReference type="ARBA" id="ARBA00023137"/>
    </source>
</evidence>
<dbReference type="InterPro" id="IPR025669">
    <property type="entry name" value="AAA_dom"/>
</dbReference>
<evidence type="ECO:0000256" key="5">
    <source>
        <dbReference type="ARBA" id="ARBA00022777"/>
    </source>
</evidence>
<keyword evidence="6" id="KW-0067">ATP-binding</keyword>
<dbReference type="NCBIfam" id="TIGR03018">
    <property type="entry name" value="pepcterm_TyrKin"/>
    <property type="match status" value="1"/>
</dbReference>
<evidence type="ECO:0000256" key="4">
    <source>
        <dbReference type="ARBA" id="ARBA00022741"/>
    </source>
</evidence>
<dbReference type="GO" id="GO:0005886">
    <property type="term" value="C:plasma membrane"/>
    <property type="evidence" value="ECO:0007669"/>
    <property type="project" value="TreeGrafter"/>
</dbReference>
<comment type="catalytic activity">
    <reaction evidence="8">
        <text>L-tyrosyl-[protein] + ATP = O-phospho-L-tyrosyl-[protein] + ADP + H(+)</text>
        <dbReference type="Rhea" id="RHEA:10596"/>
        <dbReference type="Rhea" id="RHEA-COMP:10136"/>
        <dbReference type="Rhea" id="RHEA-COMP:20101"/>
        <dbReference type="ChEBI" id="CHEBI:15378"/>
        <dbReference type="ChEBI" id="CHEBI:30616"/>
        <dbReference type="ChEBI" id="CHEBI:46858"/>
        <dbReference type="ChEBI" id="CHEBI:61978"/>
        <dbReference type="ChEBI" id="CHEBI:456216"/>
        <dbReference type="EC" id="2.7.10.2"/>
    </reaction>
</comment>
<comment type="similarity">
    <text evidence="1">Belongs to the CpsD/CapB family.</text>
</comment>
<evidence type="ECO:0000256" key="1">
    <source>
        <dbReference type="ARBA" id="ARBA00007316"/>
    </source>
</evidence>
<dbReference type="PANTHER" id="PTHR32309">
    <property type="entry name" value="TYROSINE-PROTEIN KINASE"/>
    <property type="match status" value="1"/>
</dbReference>
<keyword evidence="4" id="KW-0547">Nucleotide-binding</keyword>
<dbReference type="PANTHER" id="PTHR32309:SF13">
    <property type="entry name" value="FERRIC ENTEROBACTIN TRANSPORT PROTEIN FEPE"/>
    <property type="match status" value="1"/>
</dbReference>
<dbReference type="InterPro" id="IPR005702">
    <property type="entry name" value="Wzc-like_C"/>
</dbReference>